<sequence length="529" mass="59484">MRVLTRRLARDNWRFSTPVFEIDEAGVGRAVYVAQGPERAYSLVAFAHDLPPEKRSDRVIADAWDATFTLFDGIPSEADLDRLSRNVPLQEAGRISETELSLSRANRSVRLWAHVVEALADGRQPDLEQIQMVGYLMRTTAVYGSGKFGAADRENLANRAETEGPFQAEMLSVFLTRAFVRDLVEHMARAKGGSKAVRMSPDIARRLGIGNSTGLGMAPFLINHPVLLNNWIMAREEAIARVRAVETATKEEVSVFRSVFDRSQLSVDQWHSEHPIQERKLSALKSDLGAIADFLRHDELTGRRPWNRLVEWSETVLSEEGQELLLSLILEPYSDLVDGLSGCMADSSPHLYEIDGAMPLADVQQAIRDSFGWALDLDWGAREACARVWYVSEEKLEPRLGERFDEPVAEYEQPLAPARDAAAAHSAMADWDTAATTAEFLLRHPEHRHTIRRAQISRKAPYSEIRDNTIGASVLPIDMLRAKLSFFGATHFDPRSDRWVRICMYSGAPYPEDLSPENADFWVYPEVPV</sequence>
<gene>
    <name evidence="1" type="ORF">RUA8715_01210</name>
</gene>
<dbReference type="AlphaFoldDB" id="A0A238K094"/>
<organism evidence="1 2">
    <name type="scientific">Ruegeria arenilitoris</name>
    <dbReference type="NCBI Taxonomy" id="1173585"/>
    <lineage>
        <taxon>Bacteria</taxon>
        <taxon>Pseudomonadati</taxon>
        <taxon>Pseudomonadota</taxon>
        <taxon>Alphaproteobacteria</taxon>
        <taxon>Rhodobacterales</taxon>
        <taxon>Roseobacteraceae</taxon>
        <taxon>Ruegeria</taxon>
    </lineage>
</organism>
<protein>
    <submittedName>
        <fullName evidence="1">Uncharacterized protein</fullName>
    </submittedName>
</protein>
<proteinExistence type="predicted"/>
<name>A0A238K094_9RHOB</name>
<dbReference type="EMBL" id="FXYG01000001">
    <property type="protein sequence ID" value="SMX35877.1"/>
    <property type="molecule type" value="Genomic_DNA"/>
</dbReference>
<keyword evidence="2" id="KW-1185">Reference proteome</keyword>
<evidence type="ECO:0000313" key="1">
    <source>
        <dbReference type="EMBL" id="SMX35877.1"/>
    </source>
</evidence>
<reference evidence="2" key="1">
    <citation type="submission" date="2017-05" db="EMBL/GenBank/DDBJ databases">
        <authorList>
            <person name="Rodrigo-Torres L."/>
            <person name="Arahal R. D."/>
            <person name="Lucena T."/>
        </authorList>
    </citation>
    <scope>NUCLEOTIDE SEQUENCE [LARGE SCALE GENOMIC DNA]</scope>
    <source>
        <strain evidence="2">CECT 8715</strain>
    </source>
</reference>
<evidence type="ECO:0000313" key="2">
    <source>
        <dbReference type="Proteomes" id="UP000202485"/>
    </source>
</evidence>
<accession>A0A238K094</accession>
<dbReference type="Proteomes" id="UP000202485">
    <property type="component" value="Unassembled WGS sequence"/>
</dbReference>